<keyword evidence="4" id="KW-1185">Reference proteome</keyword>
<dbReference type="NCBIfam" id="NF033779">
    <property type="entry name" value="Tim44_TimA_adap"/>
    <property type="match status" value="1"/>
</dbReference>
<keyword evidence="1" id="KW-0472">Membrane</keyword>
<keyword evidence="1" id="KW-1133">Transmembrane helix</keyword>
<dbReference type="EMBL" id="BSFE01000006">
    <property type="protein sequence ID" value="GLK52892.1"/>
    <property type="molecule type" value="Genomic_DNA"/>
</dbReference>
<dbReference type="SMART" id="SM00978">
    <property type="entry name" value="Tim44"/>
    <property type="match status" value="1"/>
</dbReference>
<feature type="domain" description="Tim44-like" evidence="2">
    <location>
        <begin position="62"/>
        <end position="208"/>
    </location>
</feature>
<comment type="caution">
    <text evidence="3">The sequence shown here is derived from an EMBL/GenBank/DDBJ whole genome shotgun (WGS) entry which is preliminary data.</text>
</comment>
<proteinExistence type="predicted"/>
<accession>A0A9W6IM83</accession>
<reference evidence="3" key="2">
    <citation type="submission" date="2023-01" db="EMBL/GenBank/DDBJ databases">
        <authorList>
            <person name="Sun Q."/>
            <person name="Evtushenko L."/>
        </authorList>
    </citation>
    <scope>NUCLEOTIDE SEQUENCE</scope>
    <source>
        <strain evidence="3">VKM B-1513</strain>
    </source>
</reference>
<reference evidence="3" key="1">
    <citation type="journal article" date="2014" name="Int. J. Syst. Evol. Microbiol.">
        <title>Complete genome sequence of Corynebacterium casei LMG S-19264T (=DSM 44701T), isolated from a smear-ripened cheese.</title>
        <authorList>
            <consortium name="US DOE Joint Genome Institute (JGI-PGF)"/>
            <person name="Walter F."/>
            <person name="Albersmeier A."/>
            <person name="Kalinowski J."/>
            <person name="Ruckert C."/>
        </authorList>
    </citation>
    <scope>NUCLEOTIDE SEQUENCE</scope>
    <source>
        <strain evidence="3">VKM B-1513</strain>
    </source>
</reference>
<name>A0A9W6IM83_9PROT</name>
<dbReference type="Pfam" id="PF04280">
    <property type="entry name" value="Tim44"/>
    <property type="match status" value="1"/>
</dbReference>
<dbReference type="AlphaFoldDB" id="A0A9W6IM83"/>
<protein>
    <submittedName>
        <fullName evidence="3">Tim44-like domain protein</fullName>
    </submittedName>
</protein>
<evidence type="ECO:0000259" key="2">
    <source>
        <dbReference type="SMART" id="SM00978"/>
    </source>
</evidence>
<dbReference type="InterPro" id="IPR032710">
    <property type="entry name" value="NTF2-like_dom_sf"/>
</dbReference>
<dbReference type="Proteomes" id="UP001143486">
    <property type="component" value="Unassembled WGS sequence"/>
</dbReference>
<gene>
    <name evidence="3" type="ORF">GCM10017621_24000</name>
</gene>
<dbReference type="PANTHER" id="PTHR41542">
    <property type="entry name" value="BLL5807 PROTEIN"/>
    <property type="match status" value="1"/>
</dbReference>
<dbReference type="PANTHER" id="PTHR41542:SF1">
    <property type="entry name" value="BLL5807 PROTEIN"/>
    <property type="match status" value="1"/>
</dbReference>
<evidence type="ECO:0000256" key="1">
    <source>
        <dbReference type="SAM" id="Phobius"/>
    </source>
</evidence>
<dbReference type="Gene3D" id="3.10.450.240">
    <property type="match status" value="1"/>
</dbReference>
<organism evidence="3 4">
    <name type="scientific">Maricaulis virginensis</name>
    <dbReference type="NCBI Taxonomy" id="144022"/>
    <lineage>
        <taxon>Bacteria</taxon>
        <taxon>Pseudomonadati</taxon>
        <taxon>Pseudomonadota</taxon>
        <taxon>Alphaproteobacteria</taxon>
        <taxon>Maricaulales</taxon>
        <taxon>Maricaulaceae</taxon>
        <taxon>Maricaulis</taxon>
    </lineage>
</organism>
<dbReference type="InterPro" id="IPR007379">
    <property type="entry name" value="Tim44-like_dom"/>
</dbReference>
<evidence type="ECO:0000313" key="4">
    <source>
        <dbReference type="Proteomes" id="UP001143486"/>
    </source>
</evidence>
<evidence type="ECO:0000313" key="3">
    <source>
        <dbReference type="EMBL" id="GLK52892.1"/>
    </source>
</evidence>
<feature type="transmembrane region" description="Helical" evidence="1">
    <location>
        <begin position="6"/>
        <end position="25"/>
    </location>
</feature>
<keyword evidence="1" id="KW-0812">Transmembrane</keyword>
<dbReference type="RefSeq" id="WP_271187250.1">
    <property type="nucleotide sequence ID" value="NZ_BSFE01000006.1"/>
</dbReference>
<dbReference type="SUPFAM" id="SSF54427">
    <property type="entry name" value="NTF2-like"/>
    <property type="match status" value="1"/>
</dbReference>
<sequence>MIELLSTLIFGAIAVFFAIRLYSVLGRREGHMEAPAPRDVETRKDLAPENAAHLRPAFEGPAAAGLEAIAAADTGFDPARFLEGARAAYEMIVEAFARGDRETLKPLLAPTVYERYEAAIARRETRGETVRTEIERIRSAEITEADHADHVATIKVHFDAEIATETLDANGKSVAGDFNRLSTVHEDWVFQRRTDDSNPNWVLTRVASA</sequence>